<dbReference type="PANTHER" id="PTHR30404:SF0">
    <property type="entry name" value="N-ACETYLMURAMOYL-L-ALANINE AMIDASE AMIC"/>
    <property type="match status" value="1"/>
</dbReference>
<proteinExistence type="predicted"/>
<dbReference type="RefSeq" id="WP_131849775.1">
    <property type="nucleotide sequence ID" value="NZ_SLXV01000049.1"/>
</dbReference>
<dbReference type="AlphaFoldDB" id="A0A4R2RIF1"/>
<dbReference type="InterPro" id="IPR002508">
    <property type="entry name" value="MurNAc-LAA_cat"/>
</dbReference>
<dbReference type="InterPro" id="IPR050695">
    <property type="entry name" value="N-acetylmuramoyl_amidase_3"/>
</dbReference>
<dbReference type="GO" id="GO:0030288">
    <property type="term" value="C:outer membrane-bounded periplasmic space"/>
    <property type="evidence" value="ECO:0007669"/>
    <property type="project" value="TreeGrafter"/>
</dbReference>
<dbReference type="CDD" id="cd02696">
    <property type="entry name" value="MurNAc-LAA"/>
    <property type="match status" value="1"/>
</dbReference>
<protein>
    <submittedName>
        <fullName evidence="3">N-acetylmuramoyl-L-alanine amidase</fullName>
    </submittedName>
</protein>
<dbReference type="OrthoDB" id="9763643at2"/>
<evidence type="ECO:0000313" key="4">
    <source>
        <dbReference type="Proteomes" id="UP000294746"/>
    </source>
</evidence>
<organism evidence="3 4">
    <name type="scientific">Baia soyae</name>
    <dbReference type="NCBI Taxonomy" id="1544746"/>
    <lineage>
        <taxon>Bacteria</taxon>
        <taxon>Bacillati</taxon>
        <taxon>Bacillota</taxon>
        <taxon>Bacilli</taxon>
        <taxon>Bacillales</taxon>
        <taxon>Thermoactinomycetaceae</taxon>
        <taxon>Baia</taxon>
    </lineage>
</organism>
<reference evidence="3 4" key="1">
    <citation type="submission" date="2019-03" db="EMBL/GenBank/DDBJ databases">
        <title>Genomic Encyclopedia of Type Strains, Phase IV (KMG-IV): sequencing the most valuable type-strain genomes for metagenomic binning, comparative biology and taxonomic classification.</title>
        <authorList>
            <person name="Goeker M."/>
        </authorList>
    </citation>
    <scope>NUCLEOTIDE SEQUENCE [LARGE SCALE GENOMIC DNA]</scope>
    <source>
        <strain evidence="3 4">DSM 46831</strain>
    </source>
</reference>
<dbReference type="GO" id="GO:0009253">
    <property type="term" value="P:peptidoglycan catabolic process"/>
    <property type="evidence" value="ECO:0007669"/>
    <property type="project" value="InterPro"/>
</dbReference>
<dbReference type="Proteomes" id="UP000294746">
    <property type="component" value="Unassembled WGS sequence"/>
</dbReference>
<evidence type="ECO:0000259" key="2">
    <source>
        <dbReference type="SMART" id="SM00646"/>
    </source>
</evidence>
<evidence type="ECO:0000313" key="3">
    <source>
        <dbReference type="EMBL" id="TCP63562.1"/>
    </source>
</evidence>
<sequence length="236" mass="25735">MAYLVALDDGHGLSPTPTPGKRTPNIPGTGVIYENQFNRAVVNFLNVELKRCGFRTILVAPTDIDTPLAQRVSVANRNGADAYVAVHYNAGGGSGVETYHFPSSTKGQRLARLVHAQVIKGTPQKDRGVKTANFYVLQKTYMPATLIEFGFMDDPGLIEAKRMIDPAFQKECAVETAKGVCQYFGVDYVPPTPTPTPLPMQRVEVDGNVLFDSQVVDTILDGVRKNLGKVISIKPR</sequence>
<dbReference type="Gene3D" id="3.40.630.40">
    <property type="entry name" value="Zn-dependent exopeptidases"/>
    <property type="match status" value="1"/>
</dbReference>
<keyword evidence="4" id="KW-1185">Reference proteome</keyword>
<dbReference type="Pfam" id="PF01520">
    <property type="entry name" value="Amidase_3"/>
    <property type="match status" value="1"/>
</dbReference>
<evidence type="ECO:0000256" key="1">
    <source>
        <dbReference type="ARBA" id="ARBA00022801"/>
    </source>
</evidence>
<gene>
    <name evidence="3" type="ORF">EDD57_1496</name>
</gene>
<accession>A0A4R2RIF1</accession>
<name>A0A4R2RIF1_9BACL</name>
<dbReference type="SMART" id="SM00646">
    <property type="entry name" value="Ami_3"/>
    <property type="match status" value="1"/>
</dbReference>
<dbReference type="PANTHER" id="PTHR30404">
    <property type="entry name" value="N-ACETYLMURAMOYL-L-ALANINE AMIDASE"/>
    <property type="match status" value="1"/>
</dbReference>
<keyword evidence="1" id="KW-0378">Hydrolase</keyword>
<dbReference type="EMBL" id="SLXV01000049">
    <property type="protein sequence ID" value="TCP63562.1"/>
    <property type="molecule type" value="Genomic_DNA"/>
</dbReference>
<feature type="domain" description="MurNAc-LAA" evidence="2">
    <location>
        <begin position="72"/>
        <end position="181"/>
    </location>
</feature>
<dbReference type="GO" id="GO:0008745">
    <property type="term" value="F:N-acetylmuramoyl-L-alanine amidase activity"/>
    <property type="evidence" value="ECO:0007669"/>
    <property type="project" value="InterPro"/>
</dbReference>
<comment type="caution">
    <text evidence="3">The sequence shown here is derived from an EMBL/GenBank/DDBJ whole genome shotgun (WGS) entry which is preliminary data.</text>
</comment>
<dbReference type="SUPFAM" id="SSF53187">
    <property type="entry name" value="Zn-dependent exopeptidases"/>
    <property type="match status" value="1"/>
</dbReference>